<evidence type="ECO:0000256" key="1">
    <source>
        <dbReference type="SAM" id="MobiDB-lite"/>
    </source>
</evidence>
<name>A0A9P4XWV6_CRYP1</name>
<dbReference type="EMBL" id="MU032351">
    <property type="protein sequence ID" value="KAF3762045.1"/>
    <property type="molecule type" value="Genomic_DNA"/>
</dbReference>
<protein>
    <submittedName>
        <fullName evidence="2">Family 71 glycoside hydrolase</fullName>
    </submittedName>
</protein>
<comment type="caution">
    <text evidence="2">The sequence shown here is derived from an EMBL/GenBank/DDBJ whole genome shotgun (WGS) entry which is preliminary data.</text>
</comment>
<dbReference type="Proteomes" id="UP000803844">
    <property type="component" value="Unassembled WGS sequence"/>
</dbReference>
<keyword evidence="2" id="KW-0378">Hydrolase</keyword>
<evidence type="ECO:0000313" key="2">
    <source>
        <dbReference type="EMBL" id="KAF3762045.1"/>
    </source>
</evidence>
<dbReference type="GO" id="GO:0051118">
    <property type="term" value="F:glucan endo-1,3-alpha-glucosidase activity"/>
    <property type="evidence" value="ECO:0007669"/>
    <property type="project" value="InterPro"/>
</dbReference>
<reference evidence="2" key="1">
    <citation type="journal article" date="2020" name="Phytopathology">
        <title>Genome sequence of the chestnut blight fungus Cryphonectria parasitica EP155: A fundamental resource for an archetypical invasive plant pathogen.</title>
        <authorList>
            <person name="Crouch J.A."/>
            <person name="Dawe A."/>
            <person name="Aerts A."/>
            <person name="Barry K."/>
            <person name="Churchill A.C.L."/>
            <person name="Grimwood J."/>
            <person name="Hillman B."/>
            <person name="Milgroom M.G."/>
            <person name="Pangilinan J."/>
            <person name="Smith M."/>
            <person name="Salamov A."/>
            <person name="Schmutz J."/>
            <person name="Yadav J."/>
            <person name="Grigoriev I.V."/>
            <person name="Nuss D."/>
        </authorList>
    </citation>
    <scope>NUCLEOTIDE SEQUENCE</scope>
    <source>
        <strain evidence="2">EP155</strain>
    </source>
</reference>
<feature type="region of interest" description="Disordered" evidence="1">
    <location>
        <begin position="1"/>
        <end position="40"/>
    </location>
</feature>
<dbReference type="InterPro" id="IPR005197">
    <property type="entry name" value="Glyco_hydro_71"/>
</dbReference>
<accession>A0A9P4XWV6</accession>
<keyword evidence="3" id="KW-1185">Reference proteome</keyword>
<dbReference type="RefSeq" id="XP_040773024.1">
    <property type="nucleotide sequence ID" value="XM_040919154.1"/>
</dbReference>
<dbReference type="OrthoDB" id="1046782at2759"/>
<dbReference type="GeneID" id="63836283"/>
<gene>
    <name evidence="2" type="ORF">M406DRAFT_294776</name>
</gene>
<dbReference type="Pfam" id="PF03659">
    <property type="entry name" value="Glyco_hydro_71"/>
    <property type="match status" value="1"/>
</dbReference>
<dbReference type="Gene3D" id="3.20.20.80">
    <property type="entry name" value="Glycosidases"/>
    <property type="match status" value="1"/>
</dbReference>
<feature type="compositionally biased region" description="Basic residues" evidence="1">
    <location>
        <begin position="8"/>
        <end position="29"/>
    </location>
</feature>
<sequence length="486" mass="53905">MRAFARNVLHRRHKHEHHHDHHHHDHHHHEQSGSGVPSLSPSLSSSVFSPSFYAKIFVLLTLPISRCKARMVFAHYMVGLTHGQTPEEWTQEIRTADAACIDGFALNIGSSDPYTLTQLRQAFAAAEAQRHEQGQRGHEFVLFLSFDMAAGHWDVDQLVALIREFRDSPVYYTVDGQPLVSTFEGPGWADNWPAVSRAAGGIFLVPDWSSLGPHGVGNKADLIDGAFSWCAWPRADQQRMTTEEDVAYGKTLRDKGKIYMAGVSPWFYTRLPQWNKNWYSTSESLWFDRWSQILDLKPDLVQIISWNDFGESSYICDPLRPSQVVPGADIYVSGHSHAAFRATLPFLIKAYKAGNDLASCSGDDDGPEEDCAIAWYRTTPAECGPDGGTVWGQGGSRSASQGARDVISVMSISKDPTAVTISIGDQEVRPHHHQRHGYVSFAHVQVEGRTGPVRLSMHGRSATGPAIINDCPPSGHVMFNCVSIQV</sequence>
<evidence type="ECO:0000313" key="3">
    <source>
        <dbReference type="Proteomes" id="UP000803844"/>
    </source>
</evidence>
<organism evidence="2 3">
    <name type="scientific">Cryphonectria parasitica (strain ATCC 38755 / EP155)</name>
    <dbReference type="NCBI Taxonomy" id="660469"/>
    <lineage>
        <taxon>Eukaryota</taxon>
        <taxon>Fungi</taxon>
        <taxon>Dikarya</taxon>
        <taxon>Ascomycota</taxon>
        <taxon>Pezizomycotina</taxon>
        <taxon>Sordariomycetes</taxon>
        <taxon>Sordariomycetidae</taxon>
        <taxon>Diaporthales</taxon>
        <taxon>Cryphonectriaceae</taxon>
        <taxon>Cryphonectria-Endothia species complex</taxon>
        <taxon>Cryphonectria</taxon>
    </lineage>
</organism>
<dbReference type="AlphaFoldDB" id="A0A9P4XWV6"/>
<dbReference type="CDD" id="cd11577">
    <property type="entry name" value="GH71"/>
    <property type="match status" value="1"/>
</dbReference>
<proteinExistence type="predicted"/>